<keyword evidence="1" id="KW-1133">Transmembrane helix</keyword>
<protein>
    <submittedName>
        <fullName evidence="2">Uncharacterized protein</fullName>
    </submittedName>
</protein>
<gene>
    <name evidence="2" type="ORF">ODALV1_LOCUS27629</name>
</gene>
<name>A0ABP1RZ47_9HEXA</name>
<dbReference type="Proteomes" id="UP001642540">
    <property type="component" value="Unassembled WGS sequence"/>
</dbReference>
<evidence type="ECO:0000313" key="2">
    <source>
        <dbReference type="EMBL" id="CAL8138986.1"/>
    </source>
</evidence>
<dbReference type="EMBL" id="CAXLJM020000124">
    <property type="protein sequence ID" value="CAL8138986.1"/>
    <property type="molecule type" value="Genomic_DNA"/>
</dbReference>
<accession>A0ABP1RZ47</accession>
<keyword evidence="1" id="KW-0812">Transmembrane</keyword>
<organism evidence="2 3">
    <name type="scientific">Orchesella dallaii</name>
    <dbReference type="NCBI Taxonomy" id="48710"/>
    <lineage>
        <taxon>Eukaryota</taxon>
        <taxon>Metazoa</taxon>
        <taxon>Ecdysozoa</taxon>
        <taxon>Arthropoda</taxon>
        <taxon>Hexapoda</taxon>
        <taxon>Collembola</taxon>
        <taxon>Entomobryomorpha</taxon>
        <taxon>Entomobryoidea</taxon>
        <taxon>Orchesellidae</taxon>
        <taxon>Orchesellinae</taxon>
        <taxon>Orchesella</taxon>
    </lineage>
</organism>
<comment type="caution">
    <text evidence="2">The sequence shown here is derived from an EMBL/GenBank/DDBJ whole genome shotgun (WGS) entry which is preliminary data.</text>
</comment>
<evidence type="ECO:0000256" key="1">
    <source>
        <dbReference type="SAM" id="Phobius"/>
    </source>
</evidence>
<proteinExistence type="predicted"/>
<keyword evidence="1" id="KW-0472">Membrane</keyword>
<reference evidence="2 3" key="1">
    <citation type="submission" date="2024-08" db="EMBL/GenBank/DDBJ databases">
        <authorList>
            <person name="Cucini C."/>
            <person name="Frati F."/>
        </authorList>
    </citation>
    <scope>NUCLEOTIDE SEQUENCE [LARGE SCALE GENOMIC DNA]</scope>
</reference>
<sequence length="141" mass="15619">MFGYPGVGYRVPSQSRIHFLVCKFRTLAKNTWVCLRAVPAYPRAVAPISPTHYPSQYGPPASNYGAPAAQYSPPITSSPAQTPRQFTNTGAGISVEERSYAIVGTFCLKFFKCLPILIFVALSLSFWVLWIRAAYKFGLFS</sequence>
<keyword evidence="3" id="KW-1185">Reference proteome</keyword>
<evidence type="ECO:0000313" key="3">
    <source>
        <dbReference type="Proteomes" id="UP001642540"/>
    </source>
</evidence>
<feature type="transmembrane region" description="Helical" evidence="1">
    <location>
        <begin position="114"/>
        <end position="135"/>
    </location>
</feature>